<protein>
    <submittedName>
        <fullName evidence="1">TpaF</fullName>
    </submittedName>
</protein>
<dbReference type="EMBL" id="BSBI01000010">
    <property type="protein sequence ID" value="GLF97391.1"/>
    <property type="molecule type" value="Genomic_DNA"/>
</dbReference>
<organism evidence="1 2">
    <name type="scientific">Streptomyces yaizuensis</name>
    <dbReference type="NCBI Taxonomy" id="2989713"/>
    <lineage>
        <taxon>Bacteria</taxon>
        <taxon>Bacillati</taxon>
        <taxon>Actinomycetota</taxon>
        <taxon>Actinomycetes</taxon>
        <taxon>Kitasatosporales</taxon>
        <taxon>Streptomycetaceae</taxon>
        <taxon>Streptomyces</taxon>
    </lineage>
</organism>
<gene>
    <name evidence="1" type="ORF">SYYSPA8_23860</name>
</gene>
<dbReference type="RefSeq" id="WP_323449386.1">
    <property type="nucleotide sequence ID" value="NZ_BSBI01000010.1"/>
</dbReference>
<name>A0ABQ5P459_9ACTN</name>
<comment type="caution">
    <text evidence="1">The sequence shown here is derived from an EMBL/GenBank/DDBJ whole genome shotgun (WGS) entry which is preliminary data.</text>
</comment>
<sequence>MRNDLAALMPVLEGFSSRTSTSDGRAAERGPVPFANAVPAEPAEPLAEELRPVHDLRDTLLRRRSTMHYGDGPVRTDVVLSHLREALEQDRADWGMDAEAGELEAFVFAFRGEGAPPGVYRVTAGDCSHLAGPDEVGPPENLVLQREFAAAAGIVAVYANLDRADTWAGSHGYRVCAVRAAMATYDFHLRCQAAGLVGSLFGGLIPSAVRGLVHSDGVTRHPLLATTYARP</sequence>
<dbReference type="InterPro" id="IPR000415">
    <property type="entry name" value="Nitroreductase-like"/>
</dbReference>
<accession>A0ABQ5P459</accession>
<dbReference type="Gene3D" id="3.40.109.10">
    <property type="entry name" value="NADH Oxidase"/>
    <property type="match status" value="1"/>
</dbReference>
<proteinExistence type="predicted"/>
<dbReference type="Proteomes" id="UP001291653">
    <property type="component" value="Unassembled WGS sequence"/>
</dbReference>
<dbReference type="SUPFAM" id="SSF55469">
    <property type="entry name" value="FMN-dependent nitroreductase-like"/>
    <property type="match status" value="1"/>
</dbReference>
<reference evidence="1 2" key="1">
    <citation type="submission" date="2022-10" db="EMBL/GenBank/DDBJ databases">
        <title>Draft genome sequence of Streptomyces sp. YSPA8.</title>
        <authorList>
            <person name="Moriuchi R."/>
            <person name="Dohra H."/>
            <person name="Yamamura H."/>
            <person name="Kodani S."/>
        </authorList>
    </citation>
    <scope>NUCLEOTIDE SEQUENCE [LARGE SCALE GENOMIC DNA]</scope>
    <source>
        <strain evidence="1 2">YSPA8</strain>
    </source>
</reference>
<keyword evidence="2" id="KW-1185">Reference proteome</keyword>
<evidence type="ECO:0000313" key="2">
    <source>
        <dbReference type="Proteomes" id="UP001291653"/>
    </source>
</evidence>
<evidence type="ECO:0000313" key="1">
    <source>
        <dbReference type="EMBL" id="GLF97391.1"/>
    </source>
</evidence>